<dbReference type="AlphaFoldDB" id="A0A4Y8KMH0"/>
<sequence>MRRSTDRRASTPDRYREFAESEARGLSACYEEWASGIAHDPAMVALIDRLPAVKRQPNLVFSAARFCGATAGPYVDFARWLPAHWPEVEAVCRTHSTQTNEAGRCATLLPALASLRGPLALIEVGASAGLCLHPDRYSYRYVTDDGHERILHPATGPSPVLLDCAVSGPAPIPEQMPEVVWRAGIDLNPLDVNSASDMNWLEALIWPEHDDRRARLRAAIAVARQPAVEIVRGDLNEQLAALVARAPEGATIVVFHTAVLLYLDGQARGRLKNQLATLPVRWLANEGRGVVPGVLERLSATPTASSDFVLALDGTPIAFTQPHGRSLHWLG</sequence>
<dbReference type="Pfam" id="PF10094">
    <property type="entry name" value="DUF2332"/>
    <property type="match status" value="1"/>
</dbReference>
<comment type="caution">
    <text evidence="1">The sequence shown here is derived from an EMBL/GenBank/DDBJ whole genome shotgun (WGS) entry which is preliminary data.</text>
</comment>
<evidence type="ECO:0000313" key="2">
    <source>
        <dbReference type="Proteomes" id="UP000298218"/>
    </source>
</evidence>
<keyword evidence="2" id="KW-1185">Reference proteome</keyword>
<dbReference type="EMBL" id="SOHQ01000028">
    <property type="protein sequence ID" value="TFD78405.1"/>
    <property type="molecule type" value="Genomic_DNA"/>
</dbReference>
<accession>A0A4Y8KMH0</accession>
<proteinExistence type="predicted"/>
<gene>
    <name evidence="1" type="ORF">E3T53_09390</name>
</gene>
<dbReference type="OrthoDB" id="8899077at2"/>
<evidence type="ECO:0000313" key="1">
    <source>
        <dbReference type="EMBL" id="TFD78405.1"/>
    </source>
</evidence>
<dbReference type="InterPro" id="IPR011200">
    <property type="entry name" value="UCP012608"/>
</dbReference>
<organism evidence="1 2">
    <name type="scientific">Cryobacterium psychrophilum</name>
    <dbReference type="NCBI Taxonomy" id="41988"/>
    <lineage>
        <taxon>Bacteria</taxon>
        <taxon>Bacillati</taxon>
        <taxon>Actinomycetota</taxon>
        <taxon>Actinomycetes</taxon>
        <taxon>Micrococcales</taxon>
        <taxon>Microbacteriaceae</taxon>
        <taxon>Cryobacterium</taxon>
    </lineage>
</organism>
<protein>
    <submittedName>
        <fullName evidence="1">DUF2332 domain-containing protein</fullName>
    </submittedName>
</protein>
<dbReference type="Proteomes" id="UP000298218">
    <property type="component" value="Unassembled WGS sequence"/>
</dbReference>
<reference evidence="1 2" key="1">
    <citation type="submission" date="2019-03" db="EMBL/GenBank/DDBJ databases">
        <title>Genomics of glacier-inhabiting Cryobacterium strains.</title>
        <authorList>
            <person name="Liu Q."/>
            <person name="Xin Y.-H."/>
        </authorList>
    </citation>
    <scope>NUCLEOTIDE SEQUENCE [LARGE SCALE GENOMIC DNA]</scope>
    <source>
        <strain evidence="1 2">CGMCC 1.4292</strain>
    </source>
</reference>
<name>A0A4Y8KMH0_9MICO</name>
<dbReference type="RefSeq" id="WP_134174445.1">
    <property type="nucleotide sequence ID" value="NZ_SODI01000001.1"/>
</dbReference>